<dbReference type="OrthoDB" id="9805416at2"/>
<dbReference type="FunFam" id="3.40.50.720:FF:000203">
    <property type="entry name" value="D-3-phosphoglycerate dehydrogenase (SerA)"/>
    <property type="match status" value="1"/>
</dbReference>
<dbReference type="STRING" id="1125725.HMPREF1325_2526"/>
<evidence type="ECO:0000259" key="6">
    <source>
        <dbReference type="Pfam" id="PF00389"/>
    </source>
</evidence>
<dbReference type="GO" id="GO:0051287">
    <property type="term" value="F:NAD binding"/>
    <property type="evidence" value="ECO:0007669"/>
    <property type="project" value="InterPro"/>
</dbReference>
<dbReference type="GO" id="GO:0008652">
    <property type="term" value="P:amino acid biosynthetic process"/>
    <property type="evidence" value="ECO:0007669"/>
    <property type="project" value="UniProtKB-KW"/>
</dbReference>
<dbReference type="Gene3D" id="3.40.50.720">
    <property type="entry name" value="NAD(P)-binding Rossmann-like Domain"/>
    <property type="match status" value="2"/>
</dbReference>
<feature type="domain" description="D-isomer specific 2-hydroxyacid dehydrogenase catalytic" evidence="6">
    <location>
        <begin position="11"/>
        <end position="313"/>
    </location>
</feature>
<evidence type="ECO:0000256" key="2">
    <source>
        <dbReference type="ARBA" id="ARBA00022605"/>
    </source>
</evidence>
<dbReference type="PANTHER" id="PTHR42789">
    <property type="entry name" value="D-ISOMER SPECIFIC 2-HYDROXYACID DEHYDROGENASE FAMILY PROTEIN (AFU_ORTHOLOGUE AFUA_6G10090)"/>
    <property type="match status" value="1"/>
</dbReference>
<feature type="domain" description="D-isomer specific 2-hydroxyacid dehydrogenase NAD-binding" evidence="7">
    <location>
        <begin position="106"/>
        <end position="281"/>
    </location>
</feature>
<dbReference type="EMBL" id="AVQI01000028">
    <property type="protein sequence ID" value="ERK04134.1"/>
    <property type="molecule type" value="Genomic_DNA"/>
</dbReference>
<keyword evidence="3 5" id="KW-0560">Oxidoreductase</keyword>
<dbReference type="InterPro" id="IPR029753">
    <property type="entry name" value="D-isomer_DH_CS"/>
</dbReference>
<dbReference type="InterPro" id="IPR006139">
    <property type="entry name" value="D-isomer_2_OHA_DH_cat_dom"/>
</dbReference>
<proteinExistence type="inferred from homology"/>
<evidence type="ECO:0000313" key="10">
    <source>
        <dbReference type="Proteomes" id="UP000016412"/>
    </source>
</evidence>
<gene>
    <name evidence="9" type="primary">pdxB_3</name>
    <name evidence="9" type="ORF">HMPREF0860_1496</name>
    <name evidence="8" type="ORF">HMPREF1325_2526</name>
</gene>
<evidence type="ECO:0000313" key="9">
    <source>
        <dbReference type="EMBL" id="ERK04134.1"/>
    </source>
</evidence>
<dbReference type="GO" id="GO:0033711">
    <property type="term" value="F:4-phosphoerythronate dehydrogenase activity"/>
    <property type="evidence" value="ECO:0007669"/>
    <property type="project" value="UniProtKB-EC"/>
</dbReference>
<dbReference type="Pfam" id="PF00389">
    <property type="entry name" value="2-Hacid_dh"/>
    <property type="match status" value="1"/>
</dbReference>
<dbReference type="PANTHER" id="PTHR42789:SF1">
    <property type="entry name" value="D-ISOMER SPECIFIC 2-HYDROXYACID DEHYDROGENASE FAMILY PROTEIN (AFU_ORTHOLOGUE AFUA_6G10090)"/>
    <property type="match status" value="1"/>
</dbReference>
<dbReference type="InterPro" id="IPR050857">
    <property type="entry name" value="D-2-hydroxyacid_DH"/>
</dbReference>
<dbReference type="AlphaFoldDB" id="U2MY52"/>
<evidence type="ECO:0000313" key="11">
    <source>
        <dbReference type="Proteomes" id="UP000016646"/>
    </source>
</evidence>
<evidence type="ECO:0000313" key="8">
    <source>
        <dbReference type="EMBL" id="ERF60394.1"/>
    </source>
</evidence>
<dbReference type="Proteomes" id="UP000016412">
    <property type="component" value="Unassembled WGS sequence"/>
</dbReference>
<evidence type="ECO:0000259" key="7">
    <source>
        <dbReference type="Pfam" id="PF02826"/>
    </source>
</evidence>
<comment type="caution">
    <text evidence="8">The sequence shown here is derived from an EMBL/GenBank/DDBJ whole genome shotgun (WGS) entry which is preliminary data.</text>
</comment>
<sequence length="318" mass="34944">MKILTTAPIPKEAYSKYAKDFDMTVPEKALSYEEVAASVAQYDALFVLGNKADKALIDKGTKLKAIANFGVGYDNIDWQYASTKGIAVVNTPNAVTDATAELTAVLIFDVMRGVSRYDKQVRRGEWYAPLFPSHNTAISGSTLGILGFGRIGKAVCKKAQGMGMSVIYYDTYRAKAEDEKEYGVTYMEFDEVLKNADCVTLHMPYLPENRHLINMEKLKLMKKTAYLVNAARGPIVDEKALCEAVHEGVIAGAGLDVYENEPHPYEGLYKEENVVLTPHVASGTMKARLWMVDQALSGIAGVLKGEKPDNVINKGVLK</sequence>
<keyword evidence="4" id="KW-0520">NAD</keyword>
<reference evidence="10 11" key="1">
    <citation type="submission" date="2013-08" db="EMBL/GenBank/DDBJ databases">
        <authorList>
            <person name="Durkin A.S."/>
            <person name="Haft D.R."/>
            <person name="McCorrison J."/>
            <person name="Torralba M."/>
            <person name="Gillis M."/>
            <person name="Haft D.H."/>
            <person name="Methe B."/>
            <person name="Sutton G."/>
            <person name="Nelson K.E."/>
        </authorList>
    </citation>
    <scope>NUCLEOTIDE SEQUENCE [LARGE SCALE GENOMIC DNA]</scope>
    <source>
        <strain evidence="9 11">ATCC 35536</strain>
        <strain evidence="8 10">VPI DR56BR1116</strain>
    </source>
</reference>
<dbReference type="SUPFAM" id="SSF52283">
    <property type="entry name" value="Formate/glycerate dehydrogenase catalytic domain-like"/>
    <property type="match status" value="1"/>
</dbReference>
<keyword evidence="2" id="KW-0028">Amino-acid biosynthesis</keyword>
<keyword evidence="11" id="KW-1185">Reference proteome</keyword>
<protein>
    <submittedName>
        <fullName evidence="9">4-phosphoerythronate dehydrogenase</fullName>
        <ecNumber evidence="9">1.1.1.290</ecNumber>
    </submittedName>
    <submittedName>
        <fullName evidence="8">Putative glyoxylate reductase</fullName>
    </submittedName>
</protein>
<dbReference type="EMBL" id="AUZJ01000043">
    <property type="protein sequence ID" value="ERF60394.1"/>
    <property type="molecule type" value="Genomic_DNA"/>
</dbReference>
<evidence type="ECO:0000256" key="3">
    <source>
        <dbReference type="ARBA" id="ARBA00023002"/>
    </source>
</evidence>
<dbReference type="EC" id="1.1.1.290" evidence="9"/>
<evidence type="ECO:0000256" key="5">
    <source>
        <dbReference type="RuleBase" id="RU003719"/>
    </source>
</evidence>
<dbReference type="InterPro" id="IPR036291">
    <property type="entry name" value="NAD(P)-bd_dom_sf"/>
</dbReference>
<evidence type="ECO:0000256" key="1">
    <source>
        <dbReference type="ARBA" id="ARBA00005854"/>
    </source>
</evidence>
<name>U2MY52_TRESO</name>
<dbReference type="InterPro" id="IPR029752">
    <property type="entry name" value="D-isomer_DH_CS1"/>
</dbReference>
<dbReference type="RefSeq" id="WP_021330792.1">
    <property type="nucleotide sequence ID" value="NZ_AUZJ01000043.1"/>
</dbReference>
<dbReference type="PATRIC" id="fig|1125725.3.peg.1699"/>
<dbReference type="SUPFAM" id="SSF51735">
    <property type="entry name" value="NAD(P)-binding Rossmann-fold domains"/>
    <property type="match status" value="1"/>
</dbReference>
<comment type="similarity">
    <text evidence="1 5">Belongs to the D-isomer specific 2-hydroxyacid dehydrogenase family.</text>
</comment>
<dbReference type="eggNOG" id="COG1052">
    <property type="taxonomic scope" value="Bacteria"/>
</dbReference>
<dbReference type="Pfam" id="PF02826">
    <property type="entry name" value="2-Hacid_dh_C"/>
    <property type="match status" value="1"/>
</dbReference>
<dbReference type="Proteomes" id="UP000016646">
    <property type="component" value="Unassembled WGS sequence"/>
</dbReference>
<dbReference type="InterPro" id="IPR006140">
    <property type="entry name" value="D-isomer_DH_NAD-bd"/>
</dbReference>
<organism evidence="8 10">
    <name type="scientific">Treponema socranskii subsp. socranskii VPI DR56BR1116 = ATCC 35536</name>
    <dbReference type="NCBI Taxonomy" id="1125725"/>
    <lineage>
        <taxon>Bacteria</taxon>
        <taxon>Pseudomonadati</taxon>
        <taxon>Spirochaetota</taxon>
        <taxon>Spirochaetia</taxon>
        <taxon>Spirochaetales</taxon>
        <taxon>Treponemataceae</taxon>
        <taxon>Treponema</taxon>
    </lineage>
</organism>
<dbReference type="PROSITE" id="PS00065">
    <property type="entry name" value="D_2_HYDROXYACID_DH_1"/>
    <property type="match status" value="1"/>
</dbReference>
<accession>U2MY52</accession>
<evidence type="ECO:0000256" key="4">
    <source>
        <dbReference type="ARBA" id="ARBA00023027"/>
    </source>
</evidence>
<dbReference type="PROSITE" id="PS00671">
    <property type="entry name" value="D_2_HYDROXYACID_DH_3"/>
    <property type="match status" value="1"/>
</dbReference>